<dbReference type="GO" id="GO:0006633">
    <property type="term" value="P:fatty acid biosynthetic process"/>
    <property type="evidence" value="ECO:0007669"/>
    <property type="project" value="UniProtKB-UniPathway"/>
</dbReference>
<evidence type="ECO:0000256" key="4">
    <source>
        <dbReference type="ARBA" id="ARBA00022516"/>
    </source>
</evidence>
<evidence type="ECO:0000256" key="10">
    <source>
        <dbReference type="ARBA" id="ARBA00048508"/>
    </source>
</evidence>
<feature type="binding site" evidence="12">
    <location>
        <position position="187"/>
    </location>
    <ligand>
        <name>NADP(+)</name>
        <dbReference type="ChEBI" id="CHEBI:58349"/>
    </ligand>
</feature>
<dbReference type="NCBIfam" id="NF005559">
    <property type="entry name" value="PRK07231.1"/>
    <property type="match status" value="1"/>
</dbReference>
<keyword evidence="8 13" id="KW-0443">Lipid metabolism</keyword>
<reference evidence="15 16" key="1">
    <citation type="journal article" date="2015" name="Microbiome">
        <title>Genomic resolution of linkages in carbon, nitrogen, and sulfur cycling among widespread estuary sediment bacteria.</title>
        <authorList>
            <person name="Baker B.J."/>
            <person name="Lazar C.S."/>
            <person name="Teske A.P."/>
            <person name="Dick G.J."/>
        </authorList>
    </citation>
    <scope>NUCLEOTIDE SEQUENCE [LARGE SCALE GENOMIC DNA]</scope>
    <source>
        <strain evidence="15">DG_54_3</strain>
    </source>
</reference>
<protein>
    <recommendedName>
        <fullName evidence="3 13">3-oxoacyl-[acyl-carrier-protein] reductase</fullName>
        <ecNumber evidence="3 13">1.1.1.100</ecNumber>
    </recommendedName>
</protein>
<keyword evidence="4 13" id="KW-0444">Lipid biosynthesis</keyword>
<sequence>MQFKDKTALITGAAQGIGKALAQAFAKEGANIAVSDVNLELATQTANEIKGSGVKTIPLKMNVADPTEVEAGVKRAIEELGKIDILVNNAGITKDNLFLRMKKEDWDAVISVNLTGVFNLCKMVSRLMMKERYGRIINIASVAGEMGNVGQANYSASKAGVVGLTKTLARELAPRGVTVNAIAPGFIQTAMTDRIPEEIKKKILDQIPLGKLGRPEDVAAAALFLASSAADYITGQVIRVNGGIYM</sequence>
<keyword evidence="7 13" id="KW-0560">Oxidoreductase</keyword>
<dbReference type="PANTHER" id="PTHR42879">
    <property type="entry name" value="3-OXOACYL-(ACYL-CARRIER-PROTEIN) REDUCTASE"/>
    <property type="match status" value="1"/>
</dbReference>
<evidence type="ECO:0000256" key="6">
    <source>
        <dbReference type="ARBA" id="ARBA00022857"/>
    </source>
</evidence>
<dbReference type="SMART" id="SM00822">
    <property type="entry name" value="PKS_KR"/>
    <property type="match status" value="1"/>
</dbReference>
<dbReference type="NCBIfam" id="NF009464">
    <property type="entry name" value="PRK12824.1"/>
    <property type="match status" value="1"/>
</dbReference>
<evidence type="ECO:0000256" key="9">
    <source>
        <dbReference type="ARBA" id="ARBA00023160"/>
    </source>
</evidence>
<dbReference type="CDD" id="cd05333">
    <property type="entry name" value="BKR_SDR_c"/>
    <property type="match status" value="1"/>
</dbReference>
<dbReference type="NCBIfam" id="TIGR01830">
    <property type="entry name" value="3oxo_ACP_reduc"/>
    <property type="match status" value="1"/>
</dbReference>
<evidence type="ECO:0000256" key="5">
    <source>
        <dbReference type="ARBA" id="ARBA00022832"/>
    </source>
</evidence>
<feature type="domain" description="Ketoreductase" evidence="14">
    <location>
        <begin position="6"/>
        <end position="185"/>
    </location>
</feature>
<evidence type="ECO:0000256" key="1">
    <source>
        <dbReference type="ARBA" id="ARBA00005194"/>
    </source>
</evidence>
<evidence type="ECO:0000256" key="2">
    <source>
        <dbReference type="ARBA" id="ARBA00006484"/>
    </source>
</evidence>
<dbReference type="EC" id="1.1.1.100" evidence="3 13"/>
<evidence type="ECO:0000259" key="14">
    <source>
        <dbReference type="SMART" id="SM00822"/>
    </source>
</evidence>
<dbReference type="GO" id="GO:0051287">
    <property type="term" value="F:NAD binding"/>
    <property type="evidence" value="ECO:0007669"/>
    <property type="project" value="UniProtKB-UniRule"/>
</dbReference>
<comment type="catalytic activity">
    <reaction evidence="10 13">
        <text>a (3R)-hydroxyacyl-[ACP] + NADP(+) = a 3-oxoacyl-[ACP] + NADPH + H(+)</text>
        <dbReference type="Rhea" id="RHEA:17397"/>
        <dbReference type="Rhea" id="RHEA-COMP:9916"/>
        <dbReference type="Rhea" id="RHEA-COMP:9945"/>
        <dbReference type="ChEBI" id="CHEBI:15378"/>
        <dbReference type="ChEBI" id="CHEBI:57783"/>
        <dbReference type="ChEBI" id="CHEBI:58349"/>
        <dbReference type="ChEBI" id="CHEBI:78776"/>
        <dbReference type="ChEBI" id="CHEBI:78827"/>
        <dbReference type="EC" id="1.1.1.100"/>
    </reaction>
</comment>
<dbReference type="NCBIfam" id="NF009466">
    <property type="entry name" value="PRK12826.1-2"/>
    <property type="match status" value="1"/>
</dbReference>
<feature type="active site" description="Proton acceptor" evidence="11">
    <location>
        <position position="154"/>
    </location>
</feature>
<comment type="similarity">
    <text evidence="2 13">Belongs to the short-chain dehydrogenases/reductases (SDR) family.</text>
</comment>
<evidence type="ECO:0000256" key="12">
    <source>
        <dbReference type="PIRSR" id="PIRSR611284-2"/>
    </source>
</evidence>
<dbReference type="InterPro" id="IPR057326">
    <property type="entry name" value="KR_dom"/>
</dbReference>
<dbReference type="InterPro" id="IPR020904">
    <property type="entry name" value="Sc_DH/Rdtase_CS"/>
</dbReference>
<dbReference type="UniPathway" id="UPA00094"/>
<gene>
    <name evidence="15" type="ORF">AMJ44_06895</name>
</gene>
<dbReference type="InterPro" id="IPR002347">
    <property type="entry name" value="SDR_fam"/>
</dbReference>
<dbReference type="InterPro" id="IPR036291">
    <property type="entry name" value="NAD(P)-bd_dom_sf"/>
</dbReference>
<organism evidence="15 16">
    <name type="scientific">candidate division WOR-1 bacterium DG_54_3</name>
    <dbReference type="NCBI Taxonomy" id="1703775"/>
    <lineage>
        <taxon>Bacteria</taxon>
        <taxon>Bacillati</taxon>
        <taxon>Saganbacteria</taxon>
    </lineage>
</organism>
<proteinExistence type="inferred from homology"/>
<keyword evidence="5 13" id="KW-0276">Fatty acid metabolism</keyword>
<dbReference type="Pfam" id="PF13561">
    <property type="entry name" value="adh_short_C2"/>
    <property type="match status" value="1"/>
</dbReference>
<comment type="function">
    <text evidence="13">Catalyzes the NADPH-dependent reduction of beta-ketoacyl-ACP substrates to beta-hydroxyacyl-ACP products, the first reductive step in the elongation cycle of fatty acid biosynthesis.</text>
</comment>
<comment type="caution">
    <text evidence="15">The sequence shown here is derived from an EMBL/GenBank/DDBJ whole genome shotgun (WGS) entry which is preliminary data.</text>
</comment>
<dbReference type="Gene3D" id="3.40.50.720">
    <property type="entry name" value="NAD(P)-binding Rossmann-like Domain"/>
    <property type="match status" value="1"/>
</dbReference>
<evidence type="ECO:0000256" key="8">
    <source>
        <dbReference type="ARBA" id="ARBA00023098"/>
    </source>
</evidence>
<comment type="subunit">
    <text evidence="13">Homotetramer.</text>
</comment>
<dbReference type="GO" id="GO:0004316">
    <property type="term" value="F:3-oxoacyl-[acyl-carrier-protein] reductase (NADPH) activity"/>
    <property type="evidence" value="ECO:0007669"/>
    <property type="project" value="UniProtKB-UniRule"/>
</dbReference>
<dbReference type="PROSITE" id="PS00061">
    <property type="entry name" value="ADH_SHORT"/>
    <property type="match status" value="1"/>
</dbReference>
<dbReference type="PATRIC" id="fig|1703775.3.peg.2601"/>
<keyword evidence="9 13" id="KW-0275">Fatty acid biosynthesis</keyword>
<feature type="binding site" evidence="12">
    <location>
        <begin position="62"/>
        <end position="63"/>
    </location>
    <ligand>
        <name>NADP(+)</name>
        <dbReference type="ChEBI" id="CHEBI:58349"/>
    </ligand>
</feature>
<evidence type="ECO:0000313" key="15">
    <source>
        <dbReference type="EMBL" id="KPJ68223.1"/>
    </source>
</evidence>
<evidence type="ECO:0000256" key="7">
    <source>
        <dbReference type="ARBA" id="ARBA00023002"/>
    </source>
</evidence>
<dbReference type="NCBIfam" id="NF004198">
    <property type="entry name" value="PRK05653.1-3"/>
    <property type="match status" value="1"/>
</dbReference>
<dbReference type="InterPro" id="IPR011284">
    <property type="entry name" value="3oxo_ACP_reduc"/>
</dbReference>
<comment type="pathway">
    <text evidence="1 13">Lipid metabolism; fatty acid biosynthesis.</text>
</comment>
<dbReference type="FunFam" id="3.40.50.720:FF:000037">
    <property type="entry name" value="3-oxoacyl-[acyl-carrier-protein] reductase FabG"/>
    <property type="match status" value="1"/>
</dbReference>
<dbReference type="PRINTS" id="PR00081">
    <property type="entry name" value="GDHRDH"/>
</dbReference>
<evidence type="ECO:0000256" key="13">
    <source>
        <dbReference type="RuleBase" id="RU366074"/>
    </source>
</evidence>
<dbReference type="PANTHER" id="PTHR42879:SF2">
    <property type="entry name" value="3-OXOACYL-[ACYL-CARRIER-PROTEIN] REDUCTASE FABG"/>
    <property type="match status" value="1"/>
</dbReference>
<evidence type="ECO:0000256" key="11">
    <source>
        <dbReference type="PIRSR" id="PIRSR611284-1"/>
    </source>
</evidence>
<dbReference type="EMBL" id="LIZX01000058">
    <property type="protein sequence ID" value="KPJ68223.1"/>
    <property type="molecule type" value="Genomic_DNA"/>
</dbReference>
<evidence type="ECO:0000256" key="3">
    <source>
        <dbReference type="ARBA" id="ARBA00012948"/>
    </source>
</evidence>
<evidence type="ECO:0000313" key="16">
    <source>
        <dbReference type="Proteomes" id="UP000051861"/>
    </source>
</evidence>
<feature type="binding site" evidence="12">
    <location>
        <begin position="154"/>
        <end position="158"/>
    </location>
    <ligand>
        <name>NADP(+)</name>
        <dbReference type="ChEBI" id="CHEBI:58349"/>
    </ligand>
</feature>
<feature type="binding site" evidence="12">
    <location>
        <position position="89"/>
    </location>
    <ligand>
        <name>NADP(+)</name>
        <dbReference type="ChEBI" id="CHEBI:58349"/>
    </ligand>
</feature>
<dbReference type="Proteomes" id="UP000051861">
    <property type="component" value="Unassembled WGS sequence"/>
</dbReference>
<accession>A0A0S7Y198</accession>
<name>A0A0S7Y198_UNCSA</name>
<dbReference type="InterPro" id="IPR050259">
    <property type="entry name" value="SDR"/>
</dbReference>
<dbReference type="PRINTS" id="PR00080">
    <property type="entry name" value="SDRFAMILY"/>
</dbReference>
<keyword evidence="6 12" id="KW-0521">NADP</keyword>
<dbReference type="SUPFAM" id="SSF51735">
    <property type="entry name" value="NAD(P)-binding Rossmann-fold domains"/>
    <property type="match status" value="1"/>
</dbReference>
<dbReference type="AlphaFoldDB" id="A0A0S7Y198"/>